<dbReference type="Proteomes" id="UP001162156">
    <property type="component" value="Unassembled WGS sequence"/>
</dbReference>
<protein>
    <submittedName>
        <fullName evidence="2">Uncharacterized protein</fullName>
    </submittedName>
</protein>
<keyword evidence="3" id="KW-1185">Reference proteome</keyword>
<name>A0AAV8WXD2_9CUCU</name>
<dbReference type="EMBL" id="JANEYF010004519">
    <property type="protein sequence ID" value="KAJ8930922.1"/>
    <property type="molecule type" value="Genomic_DNA"/>
</dbReference>
<dbReference type="AlphaFoldDB" id="A0AAV8WXD2"/>
<reference evidence="2" key="1">
    <citation type="journal article" date="2023" name="Insect Mol. Biol.">
        <title>Genome sequencing provides insights into the evolution of gene families encoding plant cell wall-degrading enzymes in longhorned beetles.</title>
        <authorList>
            <person name="Shin N.R."/>
            <person name="Okamura Y."/>
            <person name="Kirsch R."/>
            <person name="Pauchet Y."/>
        </authorList>
    </citation>
    <scope>NUCLEOTIDE SEQUENCE</scope>
    <source>
        <strain evidence="2">RBIC_L_NR</strain>
    </source>
</reference>
<evidence type="ECO:0000313" key="2">
    <source>
        <dbReference type="EMBL" id="KAJ8930922.1"/>
    </source>
</evidence>
<sequence length="115" mass="13509">MLLGIQRKALLRIASGYRTISTSAIQVVTGTPPLSLLIEERYRLYHIENAQLPAWMKEIEVRWTIWRRQKRKEKDDLSEDNKRAKKELLKKLERQRKQESIARKAVAPTERGAGR</sequence>
<organism evidence="2 3">
    <name type="scientific">Rhamnusium bicolor</name>
    <dbReference type="NCBI Taxonomy" id="1586634"/>
    <lineage>
        <taxon>Eukaryota</taxon>
        <taxon>Metazoa</taxon>
        <taxon>Ecdysozoa</taxon>
        <taxon>Arthropoda</taxon>
        <taxon>Hexapoda</taxon>
        <taxon>Insecta</taxon>
        <taxon>Pterygota</taxon>
        <taxon>Neoptera</taxon>
        <taxon>Endopterygota</taxon>
        <taxon>Coleoptera</taxon>
        <taxon>Polyphaga</taxon>
        <taxon>Cucujiformia</taxon>
        <taxon>Chrysomeloidea</taxon>
        <taxon>Cerambycidae</taxon>
        <taxon>Lepturinae</taxon>
        <taxon>Rhagiini</taxon>
        <taxon>Rhamnusium</taxon>
    </lineage>
</organism>
<evidence type="ECO:0000313" key="3">
    <source>
        <dbReference type="Proteomes" id="UP001162156"/>
    </source>
</evidence>
<comment type="caution">
    <text evidence="2">The sequence shown here is derived from an EMBL/GenBank/DDBJ whole genome shotgun (WGS) entry which is preliminary data.</text>
</comment>
<evidence type="ECO:0000256" key="1">
    <source>
        <dbReference type="SAM" id="MobiDB-lite"/>
    </source>
</evidence>
<accession>A0AAV8WXD2</accession>
<proteinExistence type="predicted"/>
<feature type="compositionally biased region" description="Basic and acidic residues" evidence="1">
    <location>
        <begin position="88"/>
        <end position="102"/>
    </location>
</feature>
<feature type="region of interest" description="Disordered" evidence="1">
    <location>
        <begin position="88"/>
        <end position="115"/>
    </location>
</feature>
<gene>
    <name evidence="2" type="ORF">NQ314_016232</name>
</gene>